<dbReference type="EMBL" id="LAZR01066325">
    <property type="protein sequence ID" value="KKK53800.1"/>
    <property type="molecule type" value="Genomic_DNA"/>
</dbReference>
<accession>A0A0F8WZ87</accession>
<protein>
    <submittedName>
        <fullName evidence="1">Uncharacterized protein</fullName>
    </submittedName>
</protein>
<dbReference type="NCBIfam" id="NF045672">
    <property type="entry name" value="MCP_gp7_epsi_15"/>
    <property type="match status" value="1"/>
</dbReference>
<organism evidence="1">
    <name type="scientific">marine sediment metagenome</name>
    <dbReference type="NCBI Taxonomy" id="412755"/>
    <lineage>
        <taxon>unclassified sequences</taxon>
        <taxon>metagenomes</taxon>
        <taxon>ecological metagenomes</taxon>
    </lineage>
</organism>
<feature type="non-terminal residue" evidence="1">
    <location>
        <position position="100"/>
    </location>
</feature>
<dbReference type="InterPro" id="IPR048813">
    <property type="entry name" value="GP7-like"/>
</dbReference>
<dbReference type="Pfam" id="PF20911">
    <property type="entry name" value="GP7"/>
    <property type="match status" value="1"/>
</dbReference>
<gene>
    <name evidence="1" type="ORF">LCGC14_3091150</name>
</gene>
<dbReference type="AlphaFoldDB" id="A0A0F8WZ87"/>
<sequence>MSTELPTKFLTLSDWAKRQDPNMRGVADVIEQIAETNPLLTDAHMMEGNLTTGHRSTQRTTQPSGTWRSLTQGVAETKSTTEQADDGVGMLEAYSAVDVD</sequence>
<proteinExistence type="predicted"/>
<name>A0A0F8WZ87_9ZZZZ</name>
<reference evidence="1" key="1">
    <citation type="journal article" date="2015" name="Nature">
        <title>Complex archaea that bridge the gap between prokaryotes and eukaryotes.</title>
        <authorList>
            <person name="Spang A."/>
            <person name="Saw J.H."/>
            <person name="Jorgensen S.L."/>
            <person name="Zaremba-Niedzwiedzka K."/>
            <person name="Martijn J."/>
            <person name="Lind A.E."/>
            <person name="van Eijk R."/>
            <person name="Schleper C."/>
            <person name="Guy L."/>
            <person name="Ettema T.J."/>
        </authorList>
    </citation>
    <scope>NUCLEOTIDE SEQUENCE</scope>
</reference>
<comment type="caution">
    <text evidence="1">The sequence shown here is derived from an EMBL/GenBank/DDBJ whole genome shotgun (WGS) entry which is preliminary data.</text>
</comment>
<evidence type="ECO:0000313" key="1">
    <source>
        <dbReference type="EMBL" id="KKK53800.1"/>
    </source>
</evidence>